<dbReference type="Pfam" id="PF07690">
    <property type="entry name" value="MFS_1"/>
    <property type="match status" value="1"/>
</dbReference>
<feature type="signal peptide" evidence="7">
    <location>
        <begin position="1"/>
        <end position="34"/>
    </location>
</feature>
<keyword evidence="2 6" id="KW-0812">Transmembrane</keyword>
<keyword evidence="3 6" id="KW-1133">Transmembrane helix</keyword>
<dbReference type="Gene3D" id="1.20.1250.20">
    <property type="entry name" value="MFS general substrate transporter like domains"/>
    <property type="match status" value="1"/>
</dbReference>
<reference evidence="9 10" key="1">
    <citation type="submission" date="2018-10" db="EMBL/GenBank/DDBJ databases">
        <title>Isolation, diversity and antifungal activity of actinobacteria from wheat.</title>
        <authorList>
            <person name="Han C."/>
        </authorList>
    </citation>
    <scope>NUCLEOTIDE SEQUENCE [LARGE SCALE GENOMIC DNA]</scope>
    <source>
        <strain evidence="9 10">NEAU-YY642</strain>
    </source>
</reference>
<feature type="transmembrane region" description="Helical" evidence="6">
    <location>
        <begin position="330"/>
        <end position="347"/>
    </location>
</feature>
<sequence length="484" mass="48312">MSAPSTAREPWPVAVVVCLAASLLPVSLTGGALAAPEVGSHFDSGVAASQWVANGYMLTFAAFMAVTGSAADRIGRRLMFLGGLATFAGAGLVAATGPSILVVDLARVLAGAGAATVMTSGSAVLADAFSERVRGRVFALLGTSIGLGLAIGPLIGGALIAVGGWRTLFAVIAGAATVLLLLSPLVVRESRGPAGPVDWPGGLTFTAGLSALILALVEVQQRGWTDPLVLAAVVAGIALLGLFGAVERRAAEPLFDVSLLAVPRFLAVCVVPTVLAFGFVALLVVLPPYLESVEGADSGEIGLTVALMTIPALVVPVFAGVLAQRLAPRTILVLSLVAQALGAGWMATGFHPAAVALVGVGFGLSLAVLDGTAVSVVEPSRSGMAAGLFNTVRLTGEAVGIAAVGAALSTLLNSRVGDASTDLLQGEAAGGLAADYSGALGVVLWTVAGLSLAGAAYVWRLLSRTEPEPEPAAEPVATTEEAHV</sequence>
<name>A0A3M2KQ53_9ACTN</name>
<dbReference type="SUPFAM" id="SSF103473">
    <property type="entry name" value="MFS general substrate transporter"/>
    <property type="match status" value="1"/>
</dbReference>
<proteinExistence type="predicted"/>
<keyword evidence="4 6" id="KW-0472">Membrane</keyword>
<feature type="transmembrane region" description="Helical" evidence="6">
    <location>
        <begin position="398"/>
        <end position="416"/>
    </location>
</feature>
<feature type="transmembrane region" description="Helical" evidence="6">
    <location>
        <begin position="78"/>
        <end position="102"/>
    </location>
</feature>
<feature type="transmembrane region" description="Helical" evidence="6">
    <location>
        <begin position="301"/>
        <end position="323"/>
    </location>
</feature>
<feature type="transmembrane region" description="Helical" evidence="6">
    <location>
        <begin position="436"/>
        <end position="459"/>
    </location>
</feature>
<dbReference type="Gene3D" id="1.20.1720.10">
    <property type="entry name" value="Multidrug resistance protein D"/>
    <property type="match status" value="1"/>
</dbReference>
<dbReference type="PANTHER" id="PTHR42718:SF49">
    <property type="entry name" value="EXPORT PROTEIN"/>
    <property type="match status" value="1"/>
</dbReference>
<feature type="transmembrane region" description="Helical" evidence="6">
    <location>
        <begin position="168"/>
        <end position="187"/>
    </location>
</feature>
<feature type="transmembrane region" description="Helical" evidence="6">
    <location>
        <begin position="229"/>
        <end position="246"/>
    </location>
</feature>
<evidence type="ECO:0000313" key="10">
    <source>
        <dbReference type="Proteomes" id="UP000278673"/>
    </source>
</evidence>
<evidence type="ECO:0000313" key="9">
    <source>
        <dbReference type="EMBL" id="RMI26776.1"/>
    </source>
</evidence>
<dbReference type="AlphaFoldDB" id="A0A3M2KQ53"/>
<dbReference type="Proteomes" id="UP000278673">
    <property type="component" value="Unassembled WGS sequence"/>
</dbReference>
<keyword evidence="10" id="KW-1185">Reference proteome</keyword>
<evidence type="ECO:0000259" key="8">
    <source>
        <dbReference type="PROSITE" id="PS50850"/>
    </source>
</evidence>
<dbReference type="PROSITE" id="PS50850">
    <property type="entry name" value="MFS"/>
    <property type="match status" value="1"/>
</dbReference>
<feature type="transmembrane region" description="Helical" evidence="6">
    <location>
        <begin position="138"/>
        <end position="162"/>
    </location>
</feature>
<dbReference type="InterPro" id="IPR011701">
    <property type="entry name" value="MFS"/>
</dbReference>
<dbReference type="GO" id="GO:0005886">
    <property type="term" value="C:plasma membrane"/>
    <property type="evidence" value="ECO:0007669"/>
    <property type="project" value="UniProtKB-SubCell"/>
</dbReference>
<feature type="transmembrane region" description="Helical" evidence="6">
    <location>
        <begin position="108"/>
        <end position="126"/>
    </location>
</feature>
<keyword evidence="7" id="KW-0732">Signal</keyword>
<evidence type="ECO:0000256" key="7">
    <source>
        <dbReference type="SAM" id="SignalP"/>
    </source>
</evidence>
<comment type="subcellular location">
    <subcellularLocation>
        <location evidence="1">Cell membrane</location>
        <topology evidence="1">Multi-pass membrane protein</topology>
    </subcellularLocation>
</comment>
<protein>
    <submittedName>
        <fullName evidence="9">MFS transporter</fullName>
    </submittedName>
</protein>
<dbReference type="InterPro" id="IPR036259">
    <property type="entry name" value="MFS_trans_sf"/>
</dbReference>
<evidence type="ECO:0000256" key="4">
    <source>
        <dbReference type="ARBA" id="ARBA00023136"/>
    </source>
</evidence>
<feature type="transmembrane region" description="Helical" evidence="6">
    <location>
        <begin position="266"/>
        <end position="289"/>
    </location>
</feature>
<comment type="caution">
    <text evidence="9">The sequence shown here is derived from an EMBL/GenBank/DDBJ whole genome shotgun (WGS) entry which is preliminary data.</text>
</comment>
<organism evidence="9 10">
    <name type="scientific">Streptomyces triticirhizae</name>
    <dbReference type="NCBI Taxonomy" id="2483353"/>
    <lineage>
        <taxon>Bacteria</taxon>
        <taxon>Bacillati</taxon>
        <taxon>Actinomycetota</taxon>
        <taxon>Actinomycetes</taxon>
        <taxon>Kitasatosporales</taxon>
        <taxon>Streptomycetaceae</taxon>
        <taxon>Streptomyces</taxon>
    </lineage>
</organism>
<accession>A0A3M2KQ53</accession>
<feature type="transmembrane region" description="Helical" evidence="6">
    <location>
        <begin position="199"/>
        <end position="217"/>
    </location>
</feature>
<dbReference type="EMBL" id="RFFJ01000378">
    <property type="protein sequence ID" value="RMI26776.1"/>
    <property type="molecule type" value="Genomic_DNA"/>
</dbReference>
<feature type="domain" description="Major facilitator superfamily (MFS) profile" evidence="8">
    <location>
        <begin position="13"/>
        <end position="466"/>
    </location>
</feature>
<dbReference type="GO" id="GO:0046677">
    <property type="term" value="P:response to antibiotic"/>
    <property type="evidence" value="ECO:0007669"/>
    <property type="project" value="UniProtKB-KW"/>
</dbReference>
<feature type="chain" id="PRO_5018020481" evidence="7">
    <location>
        <begin position="35"/>
        <end position="484"/>
    </location>
</feature>
<dbReference type="CDD" id="cd17321">
    <property type="entry name" value="MFS_MMR_MDR_like"/>
    <property type="match status" value="1"/>
</dbReference>
<dbReference type="PANTHER" id="PTHR42718">
    <property type="entry name" value="MAJOR FACILITATOR SUPERFAMILY MULTIDRUG TRANSPORTER MFSC"/>
    <property type="match status" value="1"/>
</dbReference>
<evidence type="ECO:0000256" key="5">
    <source>
        <dbReference type="ARBA" id="ARBA00023251"/>
    </source>
</evidence>
<dbReference type="InterPro" id="IPR020846">
    <property type="entry name" value="MFS_dom"/>
</dbReference>
<evidence type="ECO:0000256" key="2">
    <source>
        <dbReference type="ARBA" id="ARBA00022692"/>
    </source>
</evidence>
<dbReference type="GO" id="GO:0022857">
    <property type="term" value="F:transmembrane transporter activity"/>
    <property type="evidence" value="ECO:0007669"/>
    <property type="project" value="InterPro"/>
</dbReference>
<evidence type="ECO:0000256" key="1">
    <source>
        <dbReference type="ARBA" id="ARBA00004651"/>
    </source>
</evidence>
<dbReference type="PRINTS" id="PR01036">
    <property type="entry name" value="TCRTETB"/>
</dbReference>
<evidence type="ECO:0000256" key="3">
    <source>
        <dbReference type="ARBA" id="ARBA00022989"/>
    </source>
</evidence>
<keyword evidence="5" id="KW-0046">Antibiotic resistance</keyword>
<feature type="transmembrane region" description="Helical" evidence="6">
    <location>
        <begin position="50"/>
        <end position="71"/>
    </location>
</feature>
<gene>
    <name evidence="9" type="ORF">EBN88_29760</name>
</gene>
<feature type="transmembrane region" description="Helical" evidence="6">
    <location>
        <begin position="353"/>
        <end position="377"/>
    </location>
</feature>
<evidence type="ECO:0000256" key="6">
    <source>
        <dbReference type="SAM" id="Phobius"/>
    </source>
</evidence>
<dbReference type="RefSeq" id="WP_122400070.1">
    <property type="nucleotide sequence ID" value="NZ_RFFJ01000378.1"/>
</dbReference>